<feature type="compositionally biased region" description="Low complexity" evidence="5">
    <location>
        <begin position="318"/>
        <end position="331"/>
    </location>
</feature>
<dbReference type="PANTHER" id="PTHR30427">
    <property type="entry name" value="TRANSCRIPTIONAL ACTIVATOR PROTEIN LYSR"/>
    <property type="match status" value="1"/>
</dbReference>
<dbReference type="InterPro" id="IPR000847">
    <property type="entry name" value="LysR_HTH_N"/>
</dbReference>
<dbReference type="EMBL" id="QMFZ01000007">
    <property type="protein sequence ID" value="RBB40339.1"/>
    <property type="molecule type" value="Genomic_DNA"/>
</dbReference>
<dbReference type="SUPFAM" id="SSF53850">
    <property type="entry name" value="Periplasmic binding protein-like II"/>
    <property type="match status" value="1"/>
</dbReference>
<evidence type="ECO:0000256" key="3">
    <source>
        <dbReference type="ARBA" id="ARBA00023125"/>
    </source>
</evidence>
<evidence type="ECO:0000259" key="6">
    <source>
        <dbReference type="PROSITE" id="PS50931"/>
    </source>
</evidence>
<dbReference type="InterPro" id="IPR036388">
    <property type="entry name" value="WH-like_DNA-bd_sf"/>
</dbReference>
<dbReference type="PROSITE" id="PS50931">
    <property type="entry name" value="HTH_LYSR"/>
    <property type="match status" value="1"/>
</dbReference>
<accession>A0A365QXC9</accession>
<evidence type="ECO:0000256" key="4">
    <source>
        <dbReference type="ARBA" id="ARBA00023163"/>
    </source>
</evidence>
<keyword evidence="2" id="KW-0805">Transcription regulation</keyword>
<evidence type="ECO:0000313" key="7">
    <source>
        <dbReference type="EMBL" id="RBB40339.1"/>
    </source>
</evidence>
<dbReference type="GO" id="GO:0003700">
    <property type="term" value="F:DNA-binding transcription factor activity"/>
    <property type="evidence" value="ECO:0007669"/>
    <property type="project" value="InterPro"/>
</dbReference>
<name>A0A365QXC9_9BURK</name>
<feature type="region of interest" description="Disordered" evidence="5">
    <location>
        <begin position="311"/>
        <end position="349"/>
    </location>
</feature>
<evidence type="ECO:0000256" key="5">
    <source>
        <dbReference type="SAM" id="MobiDB-lite"/>
    </source>
</evidence>
<dbReference type="RefSeq" id="WP_113045396.1">
    <property type="nucleotide sequence ID" value="NZ_QMFZ01000007.1"/>
</dbReference>
<dbReference type="SUPFAM" id="SSF46785">
    <property type="entry name" value="Winged helix' DNA-binding domain"/>
    <property type="match status" value="1"/>
</dbReference>
<dbReference type="InterPro" id="IPR036390">
    <property type="entry name" value="WH_DNA-bd_sf"/>
</dbReference>
<dbReference type="Gene3D" id="3.40.190.290">
    <property type="match status" value="1"/>
</dbReference>
<sequence>MELHQLEAFSAVMSTGSVTGAGELLGRSQPAVTRQIQELEADLGYALFDRHGPRVTPTRRAFLLYEEVERSLVGLRAIEARARALGDETAEPVRIAATPSLAATLVPAALAALPDGAQAPHYQLRSESAEHVVHEVLAGTADIGVVTLPMAHAGLDVHWIAQTPCVAVLPAGDPLAAQPRIALRDLARRRIVTVANRHRLRQRIDAAFAAARVDARVFIETNASLNAVMAARAGIGIGIVDPATGVALPVDGVVARPLDVDIPFAFGVATPAGKARTAAVDALLDALHQTTRTLLDDVIFHDAAAHDALLRGDRLRAGRPSRPSNPSNPSRPSSPPRTTRSRRTRPEAA</sequence>
<proteinExistence type="inferred from homology"/>
<evidence type="ECO:0000313" key="8">
    <source>
        <dbReference type="Proteomes" id="UP000252458"/>
    </source>
</evidence>
<dbReference type="Gene3D" id="1.10.10.10">
    <property type="entry name" value="Winged helix-like DNA-binding domain superfamily/Winged helix DNA-binding domain"/>
    <property type="match status" value="1"/>
</dbReference>
<keyword evidence="8" id="KW-1185">Reference proteome</keyword>
<dbReference type="PRINTS" id="PR00039">
    <property type="entry name" value="HTHLYSR"/>
</dbReference>
<evidence type="ECO:0000256" key="2">
    <source>
        <dbReference type="ARBA" id="ARBA00023015"/>
    </source>
</evidence>
<dbReference type="Proteomes" id="UP000252458">
    <property type="component" value="Unassembled WGS sequence"/>
</dbReference>
<gene>
    <name evidence="7" type="ORF">DPV79_10685</name>
</gene>
<keyword evidence="3" id="KW-0238">DNA-binding</keyword>
<feature type="domain" description="HTH lysR-type" evidence="6">
    <location>
        <begin position="1"/>
        <end position="58"/>
    </location>
</feature>
<comment type="similarity">
    <text evidence="1">Belongs to the LysR transcriptional regulatory family.</text>
</comment>
<evidence type="ECO:0000256" key="1">
    <source>
        <dbReference type="ARBA" id="ARBA00009437"/>
    </source>
</evidence>
<comment type="caution">
    <text evidence="7">The sequence shown here is derived from an EMBL/GenBank/DDBJ whole genome shotgun (WGS) entry which is preliminary data.</text>
</comment>
<keyword evidence="4" id="KW-0804">Transcription</keyword>
<dbReference type="Pfam" id="PF03466">
    <property type="entry name" value="LysR_substrate"/>
    <property type="match status" value="1"/>
</dbReference>
<protein>
    <submittedName>
        <fullName evidence="7">LysR family transcriptional regulator</fullName>
    </submittedName>
</protein>
<dbReference type="InterPro" id="IPR005119">
    <property type="entry name" value="LysR_subst-bd"/>
</dbReference>
<dbReference type="GO" id="GO:0010628">
    <property type="term" value="P:positive regulation of gene expression"/>
    <property type="evidence" value="ECO:0007669"/>
    <property type="project" value="TreeGrafter"/>
</dbReference>
<organism evidence="7 8">
    <name type="scientific">Burkholderia reimsis</name>
    <dbReference type="NCBI Taxonomy" id="2234132"/>
    <lineage>
        <taxon>Bacteria</taxon>
        <taxon>Pseudomonadati</taxon>
        <taxon>Pseudomonadota</taxon>
        <taxon>Betaproteobacteria</taxon>
        <taxon>Burkholderiales</taxon>
        <taxon>Burkholderiaceae</taxon>
        <taxon>Burkholderia</taxon>
    </lineage>
</organism>
<dbReference type="GO" id="GO:0043565">
    <property type="term" value="F:sequence-specific DNA binding"/>
    <property type="evidence" value="ECO:0007669"/>
    <property type="project" value="TreeGrafter"/>
</dbReference>
<dbReference type="AlphaFoldDB" id="A0A365QXC9"/>
<reference evidence="7 8" key="1">
    <citation type="submission" date="2018-06" db="EMBL/GenBank/DDBJ databases">
        <title>Draft genome sequence of Burkholderia reimsis strain BE51 isolated from a French agricultural soil.</title>
        <authorList>
            <person name="Esmaeel Q."/>
        </authorList>
    </citation>
    <scope>NUCLEOTIDE SEQUENCE [LARGE SCALE GENOMIC DNA]</scope>
    <source>
        <strain evidence="7 8">BE51</strain>
    </source>
</reference>
<dbReference type="PANTHER" id="PTHR30427:SF1">
    <property type="entry name" value="TRANSCRIPTIONAL ACTIVATOR PROTEIN LYSR"/>
    <property type="match status" value="1"/>
</dbReference>
<dbReference type="Pfam" id="PF00126">
    <property type="entry name" value="HTH_1"/>
    <property type="match status" value="1"/>
</dbReference>